<evidence type="ECO:0000313" key="1">
    <source>
        <dbReference type="EMBL" id="RDY10979.1"/>
    </source>
</evidence>
<comment type="caution">
    <text evidence="1">The sequence shown here is derived from an EMBL/GenBank/DDBJ whole genome shotgun (WGS) entry which is preliminary data.</text>
</comment>
<proteinExistence type="predicted"/>
<keyword evidence="2" id="KW-1185">Reference proteome</keyword>
<reference evidence="1" key="1">
    <citation type="submission" date="2018-05" db="EMBL/GenBank/DDBJ databases">
        <title>Draft genome of Mucuna pruriens seed.</title>
        <authorList>
            <person name="Nnadi N.E."/>
            <person name="Vos R."/>
            <person name="Hasami M.H."/>
            <person name="Devisetty U.K."/>
            <person name="Aguiy J.C."/>
        </authorList>
    </citation>
    <scope>NUCLEOTIDE SEQUENCE [LARGE SCALE GENOMIC DNA]</scope>
    <source>
        <strain evidence="1">JCA_2017</strain>
    </source>
</reference>
<dbReference type="AlphaFoldDB" id="A0A371I7I7"/>
<accession>A0A371I7I7</accession>
<evidence type="ECO:0000313" key="2">
    <source>
        <dbReference type="Proteomes" id="UP000257109"/>
    </source>
</evidence>
<protein>
    <submittedName>
        <fullName evidence="1">Uncharacterized protein</fullName>
    </submittedName>
</protein>
<dbReference type="Proteomes" id="UP000257109">
    <property type="component" value="Unassembled WGS sequence"/>
</dbReference>
<name>A0A371I7I7_MUCPR</name>
<feature type="non-terminal residue" evidence="1">
    <location>
        <position position="1"/>
    </location>
</feature>
<sequence>MERNRRRRSVNRNTTNYTDNSLVDFLSRVNDIESNHSRVANSRISNYSARLDKYLRSNTSRAAYSRITNFSSRVENDMRSSTSGTAYSTTSYPSYASRVDYDMTSVASVWGSSHERARIFIVGVILMENEKKTLKELKLKDLKFIRDITKTTKAN</sequence>
<gene>
    <name evidence="1" type="ORF">CR513_04419</name>
</gene>
<dbReference type="EMBL" id="QJKJ01000735">
    <property type="protein sequence ID" value="RDY10979.1"/>
    <property type="molecule type" value="Genomic_DNA"/>
</dbReference>
<organism evidence="1 2">
    <name type="scientific">Mucuna pruriens</name>
    <name type="common">Velvet bean</name>
    <name type="synonym">Dolichos pruriens</name>
    <dbReference type="NCBI Taxonomy" id="157652"/>
    <lineage>
        <taxon>Eukaryota</taxon>
        <taxon>Viridiplantae</taxon>
        <taxon>Streptophyta</taxon>
        <taxon>Embryophyta</taxon>
        <taxon>Tracheophyta</taxon>
        <taxon>Spermatophyta</taxon>
        <taxon>Magnoliopsida</taxon>
        <taxon>eudicotyledons</taxon>
        <taxon>Gunneridae</taxon>
        <taxon>Pentapetalae</taxon>
        <taxon>rosids</taxon>
        <taxon>fabids</taxon>
        <taxon>Fabales</taxon>
        <taxon>Fabaceae</taxon>
        <taxon>Papilionoideae</taxon>
        <taxon>50 kb inversion clade</taxon>
        <taxon>NPAAA clade</taxon>
        <taxon>indigoferoid/millettioid clade</taxon>
        <taxon>Phaseoleae</taxon>
        <taxon>Mucuna</taxon>
    </lineage>
</organism>